<name>A0A378F640_KLEPN</name>
<organism evidence="1 2">
    <name type="scientific">Klebsiella pneumoniae</name>
    <dbReference type="NCBI Taxonomy" id="573"/>
    <lineage>
        <taxon>Bacteria</taxon>
        <taxon>Pseudomonadati</taxon>
        <taxon>Pseudomonadota</taxon>
        <taxon>Gammaproteobacteria</taxon>
        <taxon>Enterobacterales</taxon>
        <taxon>Enterobacteriaceae</taxon>
        <taxon>Klebsiella/Raoultella group</taxon>
        <taxon>Klebsiella</taxon>
        <taxon>Klebsiella pneumoniae complex</taxon>
    </lineage>
</organism>
<sequence length="92" mass="10090">MVTPHDADLIISRHIFGETAPSTANIQYPHAWLQLQFATDEIQLSLLGGLEALRLFPVTAGILHIGIKHPAEEIVAEVVVLFTDNPGTFFTL</sequence>
<proteinExistence type="predicted"/>
<reference evidence="1 2" key="1">
    <citation type="submission" date="2018-06" db="EMBL/GenBank/DDBJ databases">
        <authorList>
            <consortium name="Pathogen Informatics"/>
            <person name="Doyle S."/>
        </authorList>
    </citation>
    <scope>NUCLEOTIDE SEQUENCE [LARGE SCALE GENOMIC DNA]</scope>
    <source>
        <strain evidence="1 2">NCTC9617</strain>
    </source>
</reference>
<evidence type="ECO:0000313" key="1">
    <source>
        <dbReference type="EMBL" id="STW39649.1"/>
    </source>
</evidence>
<accession>A0A378F640</accession>
<dbReference type="EMBL" id="UGNC01000004">
    <property type="protein sequence ID" value="STW39649.1"/>
    <property type="molecule type" value="Genomic_DNA"/>
</dbReference>
<dbReference type="Proteomes" id="UP000255167">
    <property type="component" value="Unassembled WGS sequence"/>
</dbReference>
<protein>
    <submittedName>
        <fullName evidence="1">Uncharacterized protein</fullName>
    </submittedName>
</protein>
<evidence type="ECO:0000313" key="2">
    <source>
        <dbReference type="Proteomes" id="UP000255167"/>
    </source>
</evidence>
<dbReference type="AlphaFoldDB" id="A0A378F640"/>
<gene>
    <name evidence="1" type="ORF">NCTC9617_01175</name>
</gene>